<dbReference type="EMBL" id="JBIBEG010000009">
    <property type="protein sequence ID" value="MFF5899695.1"/>
    <property type="molecule type" value="Genomic_DNA"/>
</dbReference>
<feature type="chain" id="PRO_5045930659" evidence="2">
    <location>
        <begin position="27"/>
        <end position="118"/>
    </location>
</feature>
<feature type="compositionally biased region" description="Basic and acidic residues" evidence="1">
    <location>
        <begin position="76"/>
        <end position="104"/>
    </location>
</feature>
<name>A0ABW6XDA3_9ACTN</name>
<protein>
    <submittedName>
        <fullName evidence="3">Uncharacterized protein</fullName>
    </submittedName>
</protein>
<dbReference type="Proteomes" id="UP001602322">
    <property type="component" value="Unassembled WGS sequence"/>
</dbReference>
<gene>
    <name evidence="3" type="ORF">ACFY8O_27730</name>
</gene>
<feature type="compositionally biased region" description="Gly residues" evidence="1">
    <location>
        <begin position="106"/>
        <end position="118"/>
    </location>
</feature>
<evidence type="ECO:0000313" key="3">
    <source>
        <dbReference type="EMBL" id="MFF5899695.1"/>
    </source>
</evidence>
<proteinExistence type="predicted"/>
<comment type="caution">
    <text evidence="3">The sequence shown here is derived from an EMBL/GenBank/DDBJ whole genome shotgun (WGS) entry which is preliminary data.</text>
</comment>
<evidence type="ECO:0000313" key="4">
    <source>
        <dbReference type="Proteomes" id="UP001602322"/>
    </source>
</evidence>
<feature type="region of interest" description="Disordered" evidence="1">
    <location>
        <begin position="27"/>
        <end position="118"/>
    </location>
</feature>
<reference evidence="3 4" key="1">
    <citation type="submission" date="2024-10" db="EMBL/GenBank/DDBJ databases">
        <title>The Natural Products Discovery Center: Release of the First 8490 Sequenced Strains for Exploring Actinobacteria Biosynthetic Diversity.</title>
        <authorList>
            <person name="Kalkreuter E."/>
            <person name="Kautsar S.A."/>
            <person name="Yang D."/>
            <person name="Bader C.D."/>
            <person name="Teijaro C.N."/>
            <person name="Fluegel L."/>
            <person name="Davis C.M."/>
            <person name="Simpson J.R."/>
            <person name="Lauterbach L."/>
            <person name="Steele A.D."/>
            <person name="Gui C."/>
            <person name="Meng S."/>
            <person name="Li G."/>
            <person name="Viehrig K."/>
            <person name="Ye F."/>
            <person name="Su P."/>
            <person name="Kiefer A.F."/>
            <person name="Nichols A."/>
            <person name="Cepeda A.J."/>
            <person name="Yan W."/>
            <person name="Fan B."/>
            <person name="Jiang Y."/>
            <person name="Adhikari A."/>
            <person name="Zheng C.-J."/>
            <person name="Schuster L."/>
            <person name="Cowan T.M."/>
            <person name="Smanski M.J."/>
            <person name="Chevrette M.G."/>
            <person name="De Carvalho L.P.S."/>
            <person name="Shen B."/>
        </authorList>
    </citation>
    <scope>NUCLEOTIDE SEQUENCE [LARGE SCALE GENOMIC DNA]</scope>
    <source>
        <strain evidence="3 4">NPDC012540</strain>
    </source>
</reference>
<evidence type="ECO:0000256" key="1">
    <source>
        <dbReference type="SAM" id="MobiDB-lite"/>
    </source>
</evidence>
<evidence type="ECO:0000256" key="2">
    <source>
        <dbReference type="SAM" id="SignalP"/>
    </source>
</evidence>
<keyword evidence="2" id="KW-0732">Signal</keyword>
<feature type="signal peptide" evidence="2">
    <location>
        <begin position="1"/>
        <end position="26"/>
    </location>
</feature>
<sequence length="118" mass="11951">MRSARTLFASAAVTAVLAVSVPAAYAVTSADGWDKDSGSSASSNDDREKPDSWKHEKPEGGVHTGGGALAGVSADDWQKDKGSGSGSNDDREKPDSWKHEKPEGGVHTGGGALAGVSA</sequence>
<organism evidence="3 4">
    <name type="scientific">Streptomyces argenteolus</name>
    <dbReference type="NCBI Taxonomy" id="67274"/>
    <lineage>
        <taxon>Bacteria</taxon>
        <taxon>Bacillati</taxon>
        <taxon>Actinomycetota</taxon>
        <taxon>Actinomycetes</taxon>
        <taxon>Kitasatosporales</taxon>
        <taxon>Streptomycetaceae</taxon>
        <taxon>Streptomyces</taxon>
    </lineage>
</organism>
<accession>A0ABW6XDA3</accession>
<feature type="non-terminal residue" evidence="3">
    <location>
        <position position="118"/>
    </location>
</feature>
<feature type="compositionally biased region" description="Basic and acidic residues" evidence="1">
    <location>
        <begin position="44"/>
        <end position="60"/>
    </location>
</feature>
<keyword evidence="4" id="KW-1185">Reference proteome</keyword>